<proteinExistence type="predicted"/>
<feature type="compositionally biased region" description="Gly residues" evidence="4">
    <location>
        <begin position="1"/>
        <end position="12"/>
    </location>
</feature>
<evidence type="ECO:0000256" key="4">
    <source>
        <dbReference type="SAM" id="MobiDB-lite"/>
    </source>
</evidence>
<dbReference type="AlphaFoldDB" id="A0A9N8DSR2"/>
<keyword evidence="3 5" id="KW-0472">Membrane</keyword>
<sequence length="801" mass="86890">MEGDTTGTGIGIGIPPSPSGKQAMKQLKGDLEAADAAIRGLAFASNGAAKTDAPSNSSKTTDFPGSAVGVPANTASSLPISAVGLPIVDAINGINSSQQDRTVTEVAPVRDTPDRERSNNNEGLAVAAPVTDDPRDIEHARPVIPANEVELEEKRKQRNFWIAIGILTAVAVIAFLVIALSALKEKESISLVPKEESQSNLSDDTGNATSTPPKLPQDILTALLPAYTLPKIELDYAPQARAFKWVAEDPNFASYSDKRLQQRFALATFYYSTNGESWGPDWLNITQHECQWDFFMPDGFNYNRVRGPDRYELQFIDGPCVPLGYNSSNTNMPGGGEYPDDYLYLTLWRQEVTGIIPPEITMLTSLKLVQLDYTTMGGPIPTILTNLTGLRELHVFNTAFTGTIPTELALLTELRTLSIGGTEEIRGTLPSEFGRLSNIQVLQIGESGVTGTIPLEYSGLRPLLFQLYQNRLSGTIPTELGLMSTVEWIMLERNDFTGTVPSELGALEKAMLIYLHENDLSGTIATELGLLTSTMRQIYLHTNSLTGTIPTELGQLSEIFWRLRFDSNNLTGTIPSELGACSLLHSFGVHNNMLTGIIPPEVAALPRMEYFRASNNNLSGMFPREFLLDTGSKMIQFWLEHSSISGSIPTEVGKWTKLVQFRVSGNNLTGRIPSELGTSSKLKIFHAESNLLTGQIPSEIGNITTLKEFSVGDNRLTGTVPRECGFLVTDGALTLLNLTNNDGLFGTIPDSVCSIYDDPSLINILEFDCGILCGCHCPCENVSALALQNGVVVAPGKAGQH</sequence>
<evidence type="ECO:0000256" key="2">
    <source>
        <dbReference type="ARBA" id="ARBA00022737"/>
    </source>
</evidence>
<reference evidence="6" key="1">
    <citation type="submission" date="2020-06" db="EMBL/GenBank/DDBJ databases">
        <authorList>
            <consortium name="Plant Systems Biology data submission"/>
        </authorList>
    </citation>
    <scope>NUCLEOTIDE SEQUENCE</scope>
    <source>
        <strain evidence="6">D6</strain>
    </source>
</reference>
<evidence type="ECO:0000313" key="7">
    <source>
        <dbReference type="Proteomes" id="UP001153069"/>
    </source>
</evidence>
<dbReference type="OrthoDB" id="428236at2759"/>
<keyword evidence="6" id="KW-0808">Transferase</keyword>
<keyword evidence="1" id="KW-0433">Leucine-rich repeat</keyword>
<dbReference type="PANTHER" id="PTHR48007:SF76">
    <property type="entry name" value="OS03G0145102 PROTEIN"/>
    <property type="match status" value="1"/>
</dbReference>
<dbReference type="EMBL" id="CAICTM010000224">
    <property type="protein sequence ID" value="CAB9505249.1"/>
    <property type="molecule type" value="Genomic_DNA"/>
</dbReference>
<dbReference type="SUPFAM" id="SSF52058">
    <property type="entry name" value="L domain-like"/>
    <property type="match status" value="2"/>
</dbReference>
<evidence type="ECO:0000256" key="3">
    <source>
        <dbReference type="ARBA" id="ARBA00023136"/>
    </source>
</evidence>
<keyword evidence="5" id="KW-1133">Transmembrane helix</keyword>
<protein>
    <submittedName>
        <fullName evidence="6">LRR receptor-like serine threonine-protein kinase</fullName>
    </submittedName>
</protein>
<comment type="caution">
    <text evidence="6">The sequence shown here is derived from an EMBL/GenBank/DDBJ whole genome shotgun (WGS) entry which is preliminary data.</text>
</comment>
<dbReference type="PANTHER" id="PTHR48007">
    <property type="entry name" value="LEUCINE-RICH REPEAT RECEPTOR-LIKE PROTEIN KINASE PXC1"/>
    <property type="match status" value="1"/>
</dbReference>
<evidence type="ECO:0000256" key="1">
    <source>
        <dbReference type="ARBA" id="ARBA00022614"/>
    </source>
</evidence>
<gene>
    <name evidence="6" type="ORF">SEMRO_225_G091700.1</name>
</gene>
<dbReference type="GO" id="GO:0016301">
    <property type="term" value="F:kinase activity"/>
    <property type="evidence" value="ECO:0007669"/>
    <property type="project" value="UniProtKB-KW"/>
</dbReference>
<feature type="transmembrane region" description="Helical" evidence="5">
    <location>
        <begin position="160"/>
        <end position="183"/>
    </location>
</feature>
<feature type="region of interest" description="Disordered" evidence="4">
    <location>
        <begin position="1"/>
        <end position="28"/>
    </location>
</feature>
<keyword evidence="6" id="KW-0675">Receptor</keyword>
<accession>A0A9N8DSR2</accession>
<dbReference type="Gene3D" id="3.80.10.10">
    <property type="entry name" value="Ribonuclease Inhibitor"/>
    <property type="match status" value="2"/>
</dbReference>
<keyword evidence="5" id="KW-0812">Transmembrane</keyword>
<evidence type="ECO:0000313" key="6">
    <source>
        <dbReference type="EMBL" id="CAB9505249.1"/>
    </source>
</evidence>
<keyword evidence="7" id="KW-1185">Reference proteome</keyword>
<name>A0A9N8DSR2_9STRA</name>
<dbReference type="FunFam" id="3.80.10.10:FF:000383">
    <property type="entry name" value="Leucine-rich repeat receptor protein kinase EMS1"/>
    <property type="match status" value="1"/>
</dbReference>
<keyword evidence="6" id="KW-0418">Kinase</keyword>
<feature type="compositionally biased region" description="Polar residues" evidence="4">
    <location>
        <begin position="198"/>
        <end position="212"/>
    </location>
</feature>
<organism evidence="6 7">
    <name type="scientific">Seminavis robusta</name>
    <dbReference type="NCBI Taxonomy" id="568900"/>
    <lineage>
        <taxon>Eukaryota</taxon>
        <taxon>Sar</taxon>
        <taxon>Stramenopiles</taxon>
        <taxon>Ochrophyta</taxon>
        <taxon>Bacillariophyta</taxon>
        <taxon>Bacillariophyceae</taxon>
        <taxon>Bacillariophycidae</taxon>
        <taxon>Naviculales</taxon>
        <taxon>Naviculaceae</taxon>
        <taxon>Seminavis</taxon>
    </lineage>
</organism>
<feature type="region of interest" description="Disordered" evidence="4">
    <location>
        <begin position="192"/>
        <end position="214"/>
    </location>
</feature>
<keyword evidence="2" id="KW-0677">Repeat</keyword>
<evidence type="ECO:0000256" key="5">
    <source>
        <dbReference type="SAM" id="Phobius"/>
    </source>
</evidence>
<feature type="region of interest" description="Disordered" evidence="4">
    <location>
        <begin position="99"/>
        <end position="122"/>
    </location>
</feature>
<dbReference type="InterPro" id="IPR046959">
    <property type="entry name" value="PRK1-6/SRF4-like"/>
</dbReference>
<dbReference type="FunFam" id="3.80.10.10:FF:000095">
    <property type="entry name" value="LRR receptor-like serine/threonine-protein kinase GSO1"/>
    <property type="match status" value="1"/>
</dbReference>
<dbReference type="InterPro" id="IPR032675">
    <property type="entry name" value="LRR_dom_sf"/>
</dbReference>
<dbReference type="Proteomes" id="UP001153069">
    <property type="component" value="Unassembled WGS sequence"/>
</dbReference>